<proteinExistence type="predicted"/>
<evidence type="ECO:0000313" key="2">
    <source>
        <dbReference type="EMBL" id="GIY91379.1"/>
    </source>
</evidence>
<name>A0AAV4XBQ8_CAEEX</name>
<dbReference type="AlphaFoldDB" id="A0AAV4XBQ8"/>
<gene>
    <name evidence="2" type="ORF">CEXT_217441</name>
</gene>
<reference evidence="2 3" key="1">
    <citation type="submission" date="2021-06" db="EMBL/GenBank/DDBJ databases">
        <title>Caerostris extrusa draft genome.</title>
        <authorList>
            <person name="Kono N."/>
            <person name="Arakawa K."/>
        </authorList>
    </citation>
    <scope>NUCLEOTIDE SEQUENCE [LARGE SCALE GENOMIC DNA]</scope>
</reference>
<accession>A0AAV4XBQ8</accession>
<dbReference type="Proteomes" id="UP001054945">
    <property type="component" value="Unassembled WGS sequence"/>
</dbReference>
<sequence length="103" mass="11954">MSVFLNTRSTRWIVDRHCHGNGLMRVAERSSRHGRRVGLPVWRSSLRPSSPSGSRDRKMRRINYTSPVSHGEGHLHHDRKIISPSFLKHDFASPGCGYYYYFV</sequence>
<comment type="caution">
    <text evidence="2">The sequence shown here is derived from an EMBL/GenBank/DDBJ whole genome shotgun (WGS) entry which is preliminary data.</text>
</comment>
<evidence type="ECO:0008006" key="4">
    <source>
        <dbReference type="Google" id="ProtNLM"/>
    </source>
</evidence>
<feature type="region of interest" description="Disordered" evidence="1">
    <location>
        <begin position="42"/>
        <end position="75"/>
    </location>
</feature>
<protein>
    <recommendedName>
        <fullName evidence="4">Ribosomal protein L2</fullName>
    </recommendedName>
</protein>
<organism evidence="2 3">
    <name type="scientific">Caerostris extrusa</name>
    <name type="common">Bark spider</name>
    <name type="synonym">Caerostris bankana</name>
    <dbReference type="NCBI Taxonomy" id="172846"/>
    <lineage>
        <taxon>Eukaryota</taxon>
        <taxon>Metazoa</taxon>
        <taxon>Ecdysozoa</taxon>
        <taxon>Arthropoda</taxon>
        <taxon>Chelicerata</taxon>
        <taxon>Arachnida</taxon>
        <taxon>Araneae</taxon>
        <taxon>Araneomorphae</taxon>
        <taxon>Entelegynae</taxon>
        <taxon>Araneoidea</taxon>
        <taxon>Araneidae</taxon>
        <taxon>Caerostris</taxon>
    </lineage>
</organism>
<keyword evidence="3" id="KW-1185">Reference proteome</keyword>
<evidence type="ECO:0000256" key="1">
    <source>
        <dbReference type="SAM" id="MobiDB-lite"/>
    </source>
</evidence>
<feature type="compositionally biased region" description="Low complexity" evidence="1">
    <location>
        <begin position="43"/>
        <end position="53"/>
    </location>
</feature>
<dbReference type="EMBL" id="BPLR01000006">
    <property type="protein sequence ID" value="GIY91379.1"/>
    <property type="molecule type" value="Genomic_DNA"/>
</dbReference>
<evidence type="ECO:0000313" key="3">
    <source>
        <dbReference type="Proteomes" id="UP001054945"/>
    </source>
</evidence>